<gene>
    <name evidence="2" type="ORF">BSTOLATCC_MIC55933</name>
</gene>
<keyword evidence="3" id="KW-1185">Reference proteome</keyword>
<dbReference type="PANTHER" id="PTHR42972">
    <property type="entry name" value="TOL-PAL SYSTEM PROTEIN TOLB"/>
    <property type="match status" value="1"/>
</dbReference>
<keyword evidence="1" id="KW-0732">Signal</keyword>
<proteinExistence type="predicted"/>
<dbReference type="Gene3D" id="3.40.50.1820">
    <property type="entry name" value="alpha/beta hydrolase"/>
    <property type="match status" value="1"/>
</dbReference>
<reference evidence="2" key="1">
    <citation type="submission" date="2021-09" db="EMBL/GenBank/DDBJ databases">
        <authorList>
            <consortium name="AG Swart"/>
            <person name="Singh M."/>
            <person name="Singh A."/>
            <person name="Seah K."/>
            <person name="Emmerich C."/>
        </authorList>
    </citation>
    <scope>NUCLEOTIDE SEQUENCE</scope>
    <source>
        <strain evidence="2">ATCC30299</strain>
    </source>
</reference>
<sequence>MDILNMRISLILLWIFATIAISKEFSISGFSSGAFMASQMHVAFSKDVVGAGIMSGGPYFCAMNHKLYAKFACTTSPYLIDVKILKRYTDQFSKQGDIDDTINLKNSKVWIFGGTNDTMIDVGVAKKVKEFYMNYIPQENIVSSFDTPAAHGFITNHYGNQCGIYSWPYVNNCQIDAAGEILSLIYGQLIPKTQQNLQNLIEFSQTAYGITNAGFADIGYKYIPANCKTKQCRIHMVLHGCAMSYDYLGSVFIANAGYNEWAESNDIIIIYPQAQRWTDINPHACWDGFGMSGPDYALKSGIQMSILYKMSQDFNNFPPLS</sequence>
<dbReference type="EMBL" id="CAJZBQ010000054">
    <property type="protein sequence ID" value="CAG9332487.1"/>
    <property type="molecule type" value="Genomic_DNA"/>
</dbReference>
<feature type="chain" id="PRO_5043930732" description="Poly(3-hydroxybutyrate) depolymerase" evidence="1">
    <location>
        <begin position="23"/>
        <end position="321"/>
    </location>
</feature>
<name>A0AAU9K457_9CILI</name>
<dbReference type="Proteomes" id="UP001162131">
    <property type="component" value="Unassembled WGS sequence"/>
</dbReference>
<evidence type="ECO:0000256" key="1">
    <source>
        <dbReference type="SAM" id="SignalP"/>
    </source>
</evidence>
<accession>A0AAU9K457</accession>
<dbReference type="SUPFAM" id="SSF53474">
    <property type="entry name" value="alpha/beta-Hydrolases"/>
    <property type="match status" value="1"/>
</dbReference>
<evidence type="ECO:0000313" key="3">
    <source>
        <dbReference type="Proteomes" id="UP001162131"/>
    </source>
</evidence>
<evidence type="ECO:0000313" key="2">
    <source>
        <dbReference type="EMBL" id="CAG9332487.1"/>
    </source>
</evidence>
<protein>
    <recommendedName>
        <fullName evidence="4">Poly(3-hydroxybutyrate) depolymerase</fullName>
    </recommendedName>
</protein>
<dbReference type="InterPro" id="IPR029058">
    <property type="entry name" value="AB_hydrolase_fold"/>
</dbReference>
<comment type="caution">
    <text evidence="2">The sequence shown here is derived from an EMBL/GenBank/DDBJ whole genome shotgun (WGS) entry which is preliminary data.</text>
</comment>
<evidence type="ECO:0008006" key="4">
    <source>
        <dbReference type="Google" id="ProtNLM"/>
    </source>
</evidence>
<feature type="signal peptide" evidence="1">
    <location>
        <begin position="1"/>
        <end position="22"/>
    </location>
</feature>
<dbReference type="PANTHER" id="PTHR42972:SF8">
    <property type="entry name" value="POLYHYDROXYBUTYRATE DEPOLYMERASE"/>
    <property type="match status" value="1"/>
</dbReference>
<dbReference type="AlphaFoldDB" id="A0AAU9K457"/>
<organism evidence="2 3">
    <name type="scientific">Blepharisma stoltei</name>
    <dbReference type="NCBI Taxonomy" id="1481888"/>
    <lineage>
        <taxon>Eukaryota</taxon>
        <taxon>Sar</taxon>
        <taxon>Alveolata</taxon>
        <taxon>Ciliophora</taxon>
        <taxon>Postciliodesmatophora</taxon>
        <taxon>Heterotrichea</taxon>
        <taxon>Heterotrichida</taxon>
        <taxon>Blepharismidae</taxon>
        <taxon>Blepharisma</taxon>
    </lineage>
</organism>